<dbReference type="GeneID" id="82187005"/>
<protein>
    <submittedName>
        <fullName evidence="1">Antirestriction protein</fullName>
    </submittedName>
</protein>
<dbReference type="InterPro" id="IPR041893">
    <property type="entry name" value="ArdA_dom3"/>
</dbReference>
<proteinExistence type="predicted"/>
<dbReference type="InterPro" id="IPR009899">
    <property type="entry name" value="ArdA"/>
</dbReference>
<dbReference type="RefSeq" id="WP_065538521.1">
    <property type="nucleotide sequence ID" value="NZ_CAPUCN010000012.1"/>
</dbReference>
<organism evidence="1 2">
    <name type="scientific">Bacteroides caecimuris</name>
    <dbReference type="NCBI Taxonomy" id="1796613"/>
    <lineage>
        <taxon>Bacteria</taxon>
        <taxon>Pseudomonadati</taxon>
        <taxon>Bacteroidota</taxon>
        <taxon>Bacteroidia</taxon>
        <taxon>Bacteroidales</taxon>
        <taxon>Bacteroidaceae</taxon>
        <taxon>Bacteroides</taxon>
    </lineage>
</organism>
<dbReference type="Proteomes" id="UP000092631">
    <property type="component" value="Chromosome"/>
</dbReference>
<dbReference type="InterPro" id="IPR041895">
    <property type="entry name" value="ArdA_dom1"/>
</dbReference>
<evidence type="ECO:0000313" key="1">
    <source>
        <dbReference type="EMBL" id="ANU57448.1"/>
    </source>
</evidence>
<name>A0A1C7GXX7_9BACE</name>
<gene>
    <name evidence="1" type="ORF">A4V03_07635</name>
</gene>
<dbReference type="Gene3D" id="1.10.10.1190">
    <property type="entry name" value="Antirestriction protein ArdA, domain 3"/>
    <property type="match status" value="1"/>
</dbReference>
<dbReference type="AlphaFoldDB" id="A0A1C7GXX7"/>
<sequence length="175" mass="20585">MAADFSEAAIYVGTYAKYNAGSLFGKWFNLSDFADKDEFMEACKELHKDEEDPEFMFQDRENIPEELVSESWISEIFFELRDKVEDMDSTVQEAFSAWLDYESRDLSKADADDLVKKFNDEYIGQYDEEEDYAREVIEQCYELPDFALNYFDYAAFARDLFNDGYKFLDGFVFCA</sequence>
<reference evidence="2" key="1">
    <citation type="submission" date="2016-04" db="EMBL/GenBank/DDBJ databases">
        <title>Complete Genome Sequences of Twelve Strains of a Stable Defined Moderately Diverse Mouse Microbiota 2 (sDMDMm2).</title>
        <authorList>
            <person name="Uchimura Y."/>
            <person name="Wyss M."/>
            <person name="Brugiroux S."/>
            <person name="Limenitakis J.P."/>
            <person name="Stecher B."/>
            <person name="McCoy K.D."/>
            <person name="Macpherson A.J."/>
        </authorList>
    </citation>
    <scope>NUCLEOTIDE SEQUENCE [LARGE SCALE GENOMIC DNA]</scope>
    <source>
        <strain evidence="2">I48</strain>
    </source>
</reference>
<dbReference type="KEGG" id="bcae:A4V03_07635"/>
<evidence type="ECO:0000313" key="2">
    <source>
        <dbReference type="Proteomes" id="UP000092631"/>
    </source>
</evidence>
<keyword evidence="2" id="KW-1185">Reference proteome</keyword>
<dbReference type="Pfam" id="PF07275">
    <property type="entry name" value="ArdA"/>
    <property type="match status" value="1"/>
</dbReference>
<dbReference type="OrthoDB" id="944647at2"/>
<dbReference type="Gene3D" id="3.10.20.480">
    <property type="entry name" value="Antirestriction protein ArdA, domain 1"/>
    <property type="match status" value="1"/>
</dbReference>
<accession>A0A1C7GXX7</accession>
<dbReference type="EMBL" id="CP015401">
    <property type="protein sequence ID" value="ANU57448.1"/>
    <property type="molecule type" value="Genomic_DNA"/>
</dbReference>